<feature type="compositionally biased region" description="Basic and acidic residues" evidence="1">
    <location>
        <begin position="144"/>
        <end position="159"/>
    </location>
</feature>
<keyword evidence="4" id="KW-1185">Reference proteome</keyword>
<protein>
    <recommendedName>
        <fullName evidence="5">Aspartate carbamoyltransferase catalytic subunit</fullName>
    </recommendedName>
</protein>
<feature type="transmembrane region" description="Helical" evidence="2">
    <location>
        <begin position="164"/>
        <end position="184"/>
    </location>
</feature>
<keyword evidence="2" id="KW-0472">Membrane</keyword>
<keyword evidence="2" id="KW-0812">Transmembrane</keyword>
<reference evidence="3 4" key="1">
    <citation type="submission" date="2022-01" db="EMBL/GenBank/DDBJ databases">
        <title>Octadecabacter sp. nov., isolated from a marine alga.</title>
        <authorList>
            <person name="Jin M.S."/>
            <person name="Kim H.M."/>
            <person name="Han D.M."/>
            <person name="Jung J.J."/>
            <person name="Jeon C.O."/>
        </authorList>
    </citation>
    <scope>NUCLEOTIDE SEQUENCE [LARGE SCALE GENOMIC DNA]</scope>
    <source>
        <strain evidence="3 4">G9-8</strain>
    </source>
</reference>
<evidence type="ECO:0008006" key="5">
    <source>
        <dbReference type="Google" id="ProtNLM"/>
    </source>
</evidence>
<gene>
    <name evidence="3" type="ORF">L0664_08940</name>
</gene>
<sequence length="188" mass="19752">MTQIDPNTVTAQEHGLIRVYSLDVPSTDIEIFTVDGRIGADDPWPLLDALGATHLDGDHIEAFDIADLAGIGLAEYLSTGHGVSEADLAPYLELLGAVSGPVVLVFSRAFGGIAQTLTPERPLGNVATFRQDNAPVTFEPLPDESARGPVDDTPPKKQPSDAAMGGRVATIALLVMAALVWVMIKIAG</sequence>
<evidence type="ECO:0000256" key="2">
    <source>
        <dbReference type="SAM" id="Phobius"/>
    </source>
</evidence>
<comment type="caution">
    <text evidence="3">The sequence shown here is derived from an EMBL/GenBank/DDBJ whole genome shotgun (WGS) entry which is preliminary data.</text>
</comment>
<feature type="region of interest" description="Disordered" evidence="1">
    <location>
        <begin position="139"/>
        <end position="162"/>
    </location>
</feature>
<accession>A0ABS9CV96</accession>
<dbReference type="RefSeq" id="WP_235225308.1">
    <property type="nucleotide sequence ID" value="NZ_JAKGAQ010000002.1"/>
</dbReference>
<evidence type="ECO:0000256" key="1">
    <source>
        <dbReference type="SAM" id="MobiDB-lite"/>
    </source>
</evidence>
<name>A0ABS9CV96_9RHOB</name>
<evidence type="ECO:0000313" key="4">
    <source>
        <dbReference type="Proteomes" id="UP001200557"/>
    </source>
</evidence>
<dbReference type="Proteomes" id="UP001200557">
    <property type="component" value="Unassembled WGS sequence"/>
</dbReference>
<dbReference type="EMBL" id="JAKGAQ010000002">
    <property type="protein sequence ID" value="MCF2871191.1"/>
    <property type="molecule type" value="Genomic_DNA"/>
</dbReference>
<proteinExistence type="predicted"/>
<keyword evidence="2" id="KW-1133">Transmembrane helix</keyword>
<organism evidence="3 4">
    <name type="scientific">Octadecabacter dasysiphoniae</name>
    <dbReference type="NCBI Taxonomy" id="2909341"/>
    <lineage>
        <taxon>Bacteria</taxon>
        <taxon>Pseudomonadati</taxon>
        <taxon>Pseudomonadota</taxon>
        <taxon>Alphaproteobacteria</taxon>
        <taxon>Rhodobacterales</taxon>
        <taxon>Roseobacteraceae</taxon>
        <taxon>Octadecabacter</taxon>
    </lineage>
</organism>
<evidence type="ECO:0000313" key="3">
    <source>
        <dbReference type="EMBL" id="MCF2871191.1"/>
    </source>
</evidence>